<dbReference type="AlphaFoldDB" id="A0A7C8ZNF3"/>
<protein>
    <submittedName>
        <fullName evidence="1">Uncharacterized protein</fullName>
    </submittedName>
</protein>
<proteinExistence type="predicted"/>
<evidence type="ECO:0000313" key="1">
    <source>
        <dbReference type="EMBL" id="MBA4647678.1"/>
    </source>
</evidence>
<accession>A0A7C8ZNF3</accession>
<dbReference type="EMBL" id="GISG01151630">
    <property type="protein sequence ID" value="MBA4647678.1"/>
    <property type="molecule type" value="Transcribed_RNA"/>
</dbReference>
<name>A0A7C8ZNF3_OPUST</name>
<organism evidence="1">
    <name type="scientific">Opuntia streptacantha</name>
    <name type="common">Prickly pear cactus</name>
    <name type="synonym">Opuntia cardona</name>
    <dbReference type="NCBI Taxonomy" id="393608"/>
    <lineage>
        <taxon>Eukaryota</taxon>
        <taxon>Viridiplantae</taxon>
        <taxon>Streptophyta</taxon>
        <taxon>Embryophyta</taxon>
        <taxon>Tracheophyta</taxon>
        <taxon>Spermatophyta</taxon>
        <taxon>Magnoliopsida</taxon>
        <taxon>eudicotyledons</taxon>
        <taxon>Gunneridae</taxon>
        <taxon>Pentapetalae</taxon>
        <taxon>Caryophyllales</taxon>
        <taxon>Cactineae</taxon>
        <taxon>Cactaceae</taxon>
        <taxon>Opuntioideae</taxon>
        <taxon>Opuntia</taxon>
    </lineage>
</organism>
<reference evidence="1" key="2">
    <citation type="submission" date="2020-07" db="EMBL/GenBank/DDBJ databases">
        <authorList>
            <person name="Vera ALvarez R."/>
            <person name="Arias-Moreno D.M."/>
            <person name="Jimenez-Jacinto V."/>
            <person name="Jimenez-Bremont J.F."/>
            <person name="Swaminathan K."/>
            <person name="Moose S.P."/>
            <person name="Guerrero-Gonzalez M.L."/>
            <person name="Marino-Ramirez L."/>
            <person name="Landsman D."/>
            <person name="Rodriguez-Kessler M."/>
            <person name="Delgado-Sanchez P."/>
        </authorList>
    </citation>
    <scope>NUCLEOTIDE SEQUENCE</scope>
    <source>
        <tissue evidence="1">Cladode</tissue>
    </source>
</reference>
<reference evidence="1" key="1">
    <citation type="journal article" date="2013" name="J. Plant Res.">
        <title>Effect of fungi and light on seed germination of three Opuntia species from semiarid lands of central Mexico.</title>
        <authorList>
            <person name="Delgado-Sanchez P."/>
            <person name="Jimenez-Bremont J.F."/>
            <person name="Guerrero-Gonzalez Mde L."/>
            <person name="Flores J."/>
        </authorList>
    </citation>
    <scope>NUCLEOTIDE SEQUENCE</scope>
    <source>
        <tissue evidence="1">Cladode</tissue>
    </source>
</reference>
<sequence length="100" mass="11429">MEYGSDVAGSNWIQQSKSANTSARHGRTALFTRLNSPFLGTLEHGFKMLHIHDKTSTLERFSELVKPRFCHNMNVISTLQISISRPKPQLRPKPYFKSLL</sequence>